<evidence type="ECO:0000313" key="9">
    <source>
        <dbReference type="EMBL" id="MFA9477372.1"/>
    </source>
</evidence>
<feature type="transmembrane region" description="Helical" evidence="6">
    <location>
        <begin position="179"/>
        <end position="199"/>
    </location>
</feature>
<feature type="transmembrane region" description="Helical" evidence="6">
    <location>
        <begin position="211"/>
        <end position="230"/>
    </location>
</feature>
<feature type="region of interest" description="Disordered" evidence="7">
    <location>
        <begin position="1"/>
        <end position="35"/>
    </location>
</feature>
<evidence type="ECO:0000256" key="5">
    <source>
        <dbReference type="ARBA" id="ARBA00023136"/>
    </source>
</evidence>
<accession>A0ABV4U3D9</accession>
<dbReference type="Pfam" id="PF09335">
    <property type="entry name" value="VTT_dom"/>
    <property type="match status" value="1"/>
</dbReference>
<feature type="transmembrane region" description="Helical" evidence="6">
    <location>
        <begin position="124"/>
        <end position="150"/>
    </location>
</feature>
<organism evidence="9 10">
    <name type="scientific">Natronomicrosphaera hydrolytica</name>
    <dbReference type="NCBI Taxonomy" id="3242702"/>
    <lineage>
        <taxon>Bacteria</taxon>
        <taxon>Pseudomonadati</taxon>
        <taxon>Planctomycetota</taxon>
        <taxon>Phycisphaerae</taxon>
        <taxon>Phycisphaerales</taxon>
        <taxon>Phycisphaeraceae</taxon>
        <taxon>Natronomicrosphaera</taxon>
    </lineage>
</organism>
<dbReference type="InterPro" id="IPR015414">
    <property type="entry name" value="TMEM64"/>
</dbReference>
<reference evidence="9 10" key="1">
    <citation type="submission" date="2024-08" db="EMBL/GenBank/DDBJ databases">
        <title>Whole-genome sequencing of halo(alkali)philic microorganisms from hypersaline lakes.</title>
        <authorList>
            <person name="Sorokin D.Y."/>
            <person name="Merkel A.Y."/>
            <person name="Messina E."/>
            <person name="Yakimov M."/>
        </authorList>
    </citation>
    <scope>NUCLEOTIDE SEQUENCE [LARGE SCALE GENOMIC DNA]</scope>
    <source>
        <strain evidence="9 10">AB-hyl4</strain>
    </source>
</reference>
<feature type="compositionally biased region" description="Basic and acidic residues" evidence="7">
    <location>
        <begin position="1"/>
        <end position="24"/>
    </location>
</feature>
<feature type="transmembrane region" description="Helical" evidence="6">
    <location>
        <begin position="242"/>
        <end position="261"/>
    </location>
</feature>
<keyword evidence="5 6" id="KW-0472">Membrane</keyword>
<comment type="caution">
    <text evidence="9">The sequence shown here is derived from an EMBL/GenBank/DDBJ whole genome shotgun (WGS) entry which is preliminary data.</text>
</comment>
<comment type="subcellular location">
    <subcellularLocation>
        <location evidence="1 6">Cell membrane</location>
        <topology evidence="1 6">Multi-pass membrane protein</topology>
    </subcellularLocation>
</comment>
<dbReference type="PANTHER" id="PTHR12677">
    <property type="entry name" value="GOLGI APPARATUS MEMBRANE PROTEIN TVP38-RELATED"/>
    <property type="match status" value="1"/>
</dbReference>
<evidence type="ECO:0000313" key="10">
    <source>
        <dbReference type="Proteomes" id="UP001575105"/>
    </source>
</evidence>
<name>A0ABV4U3D9_9BACT</name>
<comment type="similarity">
    <text evidence="6">Belongs to the TVP38/TMEM64 family.</text>
</comment>
<evidence type="ECO:0000256" key="7">
    <source>
        <dbReference type="SAM" id="MobiDB-lite"/>
    </source>
</evidence>
<protein>
    <recommendedName>
        <fullName evidence="6">TVP38/TMEM64 family membrane protein</fullName>
    </recommendedName>
</protein>
<evidence type="ECO:0000256" key="2">
    <source>
        <dbReference type="ARBA" id="ARBA00022475"/>
    </source>
</evidence>
<sequence>MPRESKLPNHPPEHRESEADRPDDADPTVTDPTLEGTHAAPILDEAVLEVERRVVKWWHPVLALLALLAIYWIAQALDVRTLLQAMRIWAEELGAQGPVLFVAVYVLLTMLGIPGSWLTLAAGALFGSLVGVLAVIVASTTSCALSFLVARHWMRERVEKWVGQNKRFQKLNRLTERHGSAVVLVVRLLNLLPFAVVNYGFGVTRVRFRTYLLWSFLGKIPGTVIMVVGIDAIIDAIVLRQVPWGLVIIVIVMASLLALTLRTLHHRIQASAPPEDSSNNPRTR</sequence>
<evidence type="ECO:0000256" key="6">
    <source>
        <dbReference type="RuleBase" id="RU366058"/>
    </source>
</evidence>
<keyword evidence="2 6" id="KW-1003">Cell membrane</keyword>
<dbReference type="InterPro" id="IPR032816">
    <property type="entry name" value="VTT_dom"/>
</dbReference>
<proteinExistence type="inferred from homology"/>
<gene>
    <name evidence="9" type="ORF">ACERK3_03580</name>
</gene>
<keyword evidence="4 6" id="KW-1133">Transmembrane helix</keyword>
<feature type="domain" description="VTT" evidence="8">
    <location>
        <begin position="113"/>
        <end position="229"/>
    </location>
</feature>
<dbReference type="EMBL" id="JBGUBD010000002">
    <property type="protein sequence ID" value="MFA9477372.1"/>
    <property type="molecule type" value="Genomic_DNA"/>
</dbReference>
<keyword evidence="3 6" id="KW-0812">Transmembrane</keyword>
<evidence type="ECO:0000256" key="1">
    <source>
        <dbReference type="ARBA" id="ARBA00004651"/>
    </source>
</evidence>
<feature type="transmembrane region" description="Helical" evidence="6">
    <location>
        <begin position="57"/>
        <end position="77"/>
    </location>
</feature>
<evidence type="ECO:0000259" key="8">
    <source>
        <dbReference type="Pfam" id="PF09335"/>
    </source>
</evidence>
<dbReference type="PANTHER" id="PTHR12677:SF59">
    <property type="entry name" value="GOLGI APPARATUS MEMBRANE PROTEIN TVP38-RELATED"/>
    <property type="match status" value="1"/>
</dbReference>
<evidence type="ECO:0000256" key="3">
    <source>
        <dbReference type="ARBA" id="ARBA00022692"/>
    </source>
</evidence>
<dbReference type="RefSeq" id="WP_425344297.1">
    <property type="nucleotide sequence ID" value="NZ_JBGUBD010000002.1"/>
</dbReference>
<dbReference type="Proteomes" id="UP001575105">
    <property type="component" value="Unassembled WGS sequence"/>
</dbReference>
<evidence type="ECO:0000256" key="4">
    <source>
        <dbReference type="ARBA" id="ARBA00022989"/>
    </source>
</evidence>
<feature type="transmembrane region" description="Helical" evidence="6">
    <location>
        <begin position="98"/>
        <end position="118"/>
    </location>
</feature>
<keyword evidence="10" id="KW-1185">Reference proteome</keyword>